<feature type="compositionally biased region" description="Basic and acidic residues" evidence="3">
    <location>
        <begin position="1"/>
        <end position="14"/>
    </location>
</feature>
<feature type="compositionally biased region" description="Low complexity" evidence="3">
    <location>
        <begin position="23"/>
        <end position="33"/>
    </location>
</feature>
<dbReference type="eggNOG" id="ENOG502QSCE">
    <property type="taxonomic scope" value="Eukaryota"/>
</dbReference>
<sequence length="794" mass="87615">MGREEVVRGDERRQQLQTQVKLTPTATTTTTTECDCDCDPPSFTLQLGEKQGSDDGLQSQRGKILVLGGSFGTADARTSKGTPPVTARPAANGIPRHAAARAAERSPASTEKTSSPSADRRSPKMASRVNTPPSAEKQGSAVKKQSMELQAQLAAIQEELKSAKEQLAEKEMEHHKVADDARRTADEANAKLRDALAALKKAEEASETEMFRAVELEQTSIESAQRKQELQRRLDATRRQQEADAAALRSTVAELEEARLELADAIDAKNLALGQAGDALRASEASAAKVERLNAEISRLRESFDSELESRVKESAEKTRKLEAEASVLRIKLKKAKVTEEKVAELEAVVEGLRADVAIAIQARRDADESAAEWKKKAELLEIKLEVANQSSILKAESLSSVTMELNTANASLQEKESQLSLLQRKVESLEHEVVKQNEDINASGQRVDAAQREASGLRAEIHDLRSRLRAMEQEKADAIINHGSSASSQIDAIREEKDRLARELEHSRDECEKVRDAMEDLASALQEMSAEARDSRERYLGKQEEIELARARIEELSVSLNNSREHYEVMLDEANYERVCLKNKVEQLEAEAKNSSEELRSKELSFATSVTNSEEEIVSMRIQLGNAAQTARDLEKRNAQLEQKLRELEEAQVAAANRGSSRDAKAACKQNNEQQQNDGLHAKESSAGSEKIRDLYSLIGSDRGDTEKDGAPVLLVSKMWENSKIADYNLSKERDDGEPEADALDSTNRDSASDGTTHGRANNSNTKLVIKQNQQKKALMKKFGGLLKKKSQH</sequence>
<feature type="coiled-coil region" evidence="2">
    <location>
        <begin position="336"/>
        <end position="546"/>
    </location>
</feature>
<reference evidence="4" key="1">
    <citation type="submission" date="2013-04" db="UniProtKB">
        <authorList>
            <consortium name="EnsemblPlants"/>
        </authorList>
    </citation>
    <scope>IDENTIFICATION</scope>
</reference>
<keyword evidence="1 2" id="KW-0175">Coiled coil</keyword>
<evidence type="ECO:0000313" key="5">
    <source>
        <dbReference type="Proteomes" id="UP000006038"/>
    </source>
</evidence>
<feature type="compositionally biased region" description="Low complexity" evidence="3">
    <location>
        <begin position="89"/>
        <end position="108"/>
    </location>
</feature>
<evidence type="ECO:0000256" key="2">
    <source>
        <dbReference type="SAM" id="Coils"/>
    </source>
</evidence>
<feature type="region of interest" description="Disordered" evidence="3">
    <location>
        <begin position="731"/>
        <end position="776"/>
    </location>
</feature>
<name>J3LCG0_ORYBR</name>
<dbReference type="Gene3D" id="1.10.287.1490">
    <property type="match status" value="1"/>
</dbReference>
<evidence type="ECO:0000256" key="1">
    <source>
        <dbReference type="ARBA" id="ARBA00023054"/>
    </source>
</evidence>
<evidence type="ECO:0000256" key="3">
    <source>
        <dbReference type="SAM" id="MobiDB-lite"/>
    </source>
</evidence>
<proteinExistence type="predicted"/>
<feature type="compositionally biased region" description="Polar residues" evidence="3">
    <location>
        <begin position="670"/>
        <end position="679"/>
    </location>
</feature>
<dbReference type="STRING" id="4533.J3LCG0"/>
<feature type="compositionally biased region" description="Polar residues" evidence="3">
    <location>
        <begin position="754"/>
        <end position="776"/>
    </location>
</feature>
<dbReference type="PANTHER" id="PTHR23160">
    <property type="entry name" value="SYNAPTONEMAL COMPLEX PROTEIN-RELATED"/>
    <property type="match status" value="1"/>
</dbReference>
<dbReference type="Gramene" id="OB02G23270.1">
    <property type="protein sequence ID" value="OB02G23270.1"/>
    <property type="gene ID" value="OB02G23270"/>
</dbReference>
<dbReference type="HOGENOM" id="CLU_013878_0_0_1"/>
<accession>J3LCG0</accession>
<feature type="region of interest" description="Disordered" evidence="3">
    <location>
        <begin position="655"/>
        <end position="689"/>
    </location>
</feature>
<dbReference type="PANTHER" id="PTHR23160:SF20">
    <property type="entry name" value="OS02G0439200 PROTEIN"/>
    <property type="match status" value="1"/>
</dbReference>
<dbReference type="Proteomes" id="UP000006038">
    <property type="component" value="Unassembled WGS sequence"/>
</dbReference>
<dbReference type="AlphaFoldDB" id="J3LCG0"/>
<keyword evidence="5" id="KW-1185">Reference proteome</keyword>
<protein>
    <submittedName>
        <fullName evidence="4">Uncharacterized protein</fullName>
    </submittedName>
</protein>
<dbReference type="EnsemblPlants" id="OB02G23270.1">
    <property type="protein sequence ID" value="OB02G23270.1"/>
    <property type="gene ID" value="OB02G23270"/>
</dbReference>
<evidence type="ECO:0000313" key="4">
    <source>
        <dbReference type="EnsemblPlants" id="OB02G23270.1"/>
    </source>
</evidence>
<feature type="coiled-coil region" evidence="2">
    <location>
        <begin position="146"/>
        <end position="310"/>
    </location>
</feature>
<dbReference type="GO" id="GO:0007131">
    <property type="term" value="P:reciprocal meiotic recombination"/>
    <property type="evidence" value="ECO:0007669"/>
    <property type="project" value="TreeGrafter"/>
</dbReference>
<feature type="region of interest" description="Disordered" evidence="3">
    <location>
        <begin position="1"/>
        <end position="146"/>
    </location>
</feature>
<dbReference type="OMA" id="QHEHYET"/>
<organism evidence="4">
    <name type="scientific">Oryza brachyantha</name>
    <name type="common">malo sina</name>
    <dbReference type="NCBI Taxonomy" id="4533"/>
    <lineage>
        <taxon>Eukaryota</taxon>
        <taxon>Viridiplantae</taxon>
        <taxon>Streptophyta</taxon>
        <taxon>Embryophyta</taxon>
        <taxon>Tracheophyta</taxon>
        <taxon>Spermatophyta</taxon>
        <taxon>Magnoliopsida</taxon>
        <taxon>Liliopsida</taxon>
        <taxon>Poales</taxon>
        <taxon>Poaceae</taxon>
        <taxon>BOP clade</taxon>
        <taxon>Oryzoideae</taxon>
        <taxon>Oryzeae</taxon>
        <taxon>Oryzinae</taxon>
        <taxon>Oryza</taxon>
    </lineage>
</organism>